<dbReference type="AlphaFoldDB" id="A0A2S9TF50"/>
<evidence type="ECO:0000256" key="2">
    <source>
        <dbReference type="SAM" id="SignalP"/>
    </source>
</evidence>
<protein>
    <submittedName>
        <fullName evidence="3">Uncharacterized protein</fullName>
    </submittedName>
</protein>
<keyword evidence="1" id="KW-0812">Transmembrane</keyword>
<evidence type="ECO:0000313" key="4">
    <source>
        <dbReference type="Proteomes" id="UP000239151"/>
    </source>
</evidence>
<gene>
    <name evidence="3" type="ORF">CJ670_05265</name>
</gene>
<name>A0A2S9TF50_9BACT</name>
<keyword evidence="2" id="KW-0732">Signal</keyword>
<dbReference type="EMBL" id="NXGI01000010">
    <property type="protein sequence ID" value="PRM97448.1"/>
    <property type="molecule type" value="Genomic_DNA"/>
</dbReference>
<proteinExistence type="predicted"/>
<keyword evidence="1" id="KW-1133">Transmembrane helix</keyword>
<evidence type="ECO:0000313" key="3">
    <source>
        <dbReference type="EMBL" id="PRM97448.1"/>
    </source>
</evidence>
<feature type="signal peptide" evidence="2">
    <location>
        <begin position="1"/>
        <end position="19"/>
    </location>
</feature>
<sequence>MKKIFIFLITIFAVSSLYAHDELTLEIIDNKNNTITIVGDEEHNQGLAGALIKVESLISGDILFKDRFPKESKITIDIPKEPYQVVLDTSFEVLTKVGIAPIQGFDKQHQLTADEVLAKLSKETHNEDEWDNLTILFFSLCLILFLFAIYFSNRNTNKILEKVKEG</sequence>
<keyword evidence="1" id="KW-0472">Membrane</keyword>
<organism evidence="3 4">
    <name type="scientific">Aliarcobacter cryaerophilus</name>
    <dbReference type="NCBI Taxonomy" id="28198"/>
    <lineage>
        <taxon>Bacteria</taxon>
        <taxon>Pseudomonadati</taxon>
        <taxon>Campylobacterota</taxon>
        <taxon>Epsilonproteobacteria</taxon>
        <taxon>Campylobacterales</taxon>
        <taxon>Arcobacteraceae</taxon>
        <taxon>Aliarcobacter</taxon>
    </lineage>
</organism>
<comment type="caution">
    <text evidence="3">The sequence shown here is derived from an EMBL/GenBank/DDBJ whole genome shotgun (WGS) entry which is preliminary data.</text>
</comment>
<evidence type="ECO:0000256" key="1">
    <source>
        <dbReference type="SAM" id="Phobius"/>
    </source>
</evidence>
<dbReference type="Proteomes" id="UP000239151">
    <property type="component" value="Unassembled WGS sequence"/>
</dbReference>
<accession>A0A2S9TF50</accession>
<feature type="chain" id="PRO_5015461168" evidence="2">
    <location>
        <begin position="20"/>
        <end position="166"/>
    </location>
</feature>
<reference evidence="3 4" key="1">
    <citation type="submission" date="2017-09" db="EMBL/GenBank/DDBJ databases">
        <title>Reassesment of A. cryaerophilus.</title>
        <authorList>
            <person name="Perez-Cataluna A."/>
            <person name="Collado L."/>
            <person name="Salgado O."/>
            <person name="Lefinanco V."/>
            <person name="Figueras M.J."/>
        </authorList>
    </citation>
    <scope>NUCLEOTIDE SEQUENCE [LARGE SCALE GENOMIC DNA]</scope>
    <source>
        <strain evidence="3 4">LMG 9065</strain>
    </source>
</reference>
<feature type="transmembrane region" description="Helical" evidence="1">
    <location>
        <begin position="133"/>
        <end position="152"/>
    </location>
</feature>